<dbReference type="STRING" id="1227498.C492_02332"/>
<dbReference type="InterPro" id="IPR000182">
    <property type="entry name" value="GNAT_dom"/>
</dbReference>
<dbReference type="PATRIC" id="fig|1227498.3.peg.468"/>
<feature type="domain" description="N-acetyltransferase" evidence="1">
    <location>
        <begin position="1"/>
        <end position="153"/>
    </location>
</feature>
<protein>
    <submittedName>
        <fullName evidence="2">Acetyltransferase</fullName>
    </submittedName>
</protein>
<dbReference type="CDD" id="cd04301">
    <property type="entry name" value="NAT_SF"/>
    <property type="match status" value="1"/>
</dbReference>
<evidence type="ECO:0000313" key="2">
    <source>
        <dbReference type="EMBL" id="ELY66004.1"/>
    </source>
</evidence>
<dbReference type="Proteomes" id="UP000011531">
    <property type="component" value="Unassembled WGS sequence"/>
</dbReference>
<dbReference type="EMBL" id="AOIA01000020">
    <property type="protein sequence ID" value="ELY66004.1"/>
    <property type="molecule type" value="Genomic_DNA"/>
</dbReference>
<dbReference type="RefSeq" id="WP_008420122.1">
    <property type="nucleotide sequence ID" value="NZ_AOIA01000020.1"/>
</dbReference>
<dbReference type="GO" id="GO:0016747">
    <property type="term" value="F:acyltransferase activity, transferring groups other than amino-acyl groups"/>
    <property type="evidence" value="ECO:0007669"/>
    <property type="project" value="InterPro"/>
</dbReference>
<organism evidence="2 3">
    <name type="scientific">Natronococcus jeotgali DSM 18795</name>
    <dbReference type="NCBI Taxonomy" id="1227498"/>
    <lineage>
        <taxon>Archaea</taxon>
        <taxon>Methanobacteriati</taxon>
        <taxon>Methanobacteriota</taxon>
        <taxon>Stenosarchaea group</taxon>
        <taxon>Halobacteria</taxon>
        <taxon>Halobacteriales</taxon>
        <taxon>Natrialbaceae</taxon>
        <taxon>Natronococcus</taxon>
    </lineage>
</organism>
<proteinExistence type="predicted"/>
<dbReference type="AlphaFoldDB" id="L9XW21"/>
<dbReference type="OrthoDB" id="87545at2157"/>
<keyword evidence="2" id="KW-0808">Transferase</keyword>
<comment type="caution">
    <text evidence="2">The sequence shown here is derived from an EMBL/GenBank/DDBJ whole genome shotgun (WGS) entry which is preliminary data.</text>
</comment>
<dbReference type="PROSITE" id="PS51186">
    <property type="entry name" value="GNAT"/>
    <property type="match status" value="1"/>
</dbReference>
<accession>L9XW21</accession>
<keyword evidence="3" id="KW-1185">Reference proteome</keyword>
<evidence type="ECO:0000259" key="1">
    <source>
        <dbReference type="PROSITE" id="PS51186"/>
    </source>
</evidence>
<sequence length="183" mass="20102">MELSEFRSKDAEERNAEIEQLFVRVFSDSEGESEGKLIGDLVSNFMAETDSKNLNIFMATEGGEIIGCVIFSRLSSEEAQVNAFLLSPVAVHPDYQGEGIGQKLISFGHDELEKNGVGLVFTYGDIGFYSKVGYEKISEEGVEAPLELSHPEGWLAQSLAADEVQSISGSSYCVEAINKPEYW</sequence>
<name>L9XW21_9EURY</name>
<reference evidence="2 3" key="1">
    <citation type="journal article" date="2014" name="PLoS Genet.">
        <title>Phylogenetically driven sequencing of extremely halophilic archaea reveals strategies for static and dynamic osmo-response.</title>
        <authorList>
            <person name="Becker E.A."/>
            <person name="Seitzer P.M."/>
            <person name="Tritt A."/>
            <person name="Larsen D."/>
            <person name="Krusor M."/>
            <person name="Yao A.I."/>
            <person name="Wu D."/>
            <person name="Madern D."/>
            <person name="Eisen J.A."/>
            <person name="Darling A.E."/>
            <person name="Facciotti M.T."/>
        </authorList>
    </citation>
    <scope>NUCLEOTIDE SEQUENCE [LARGE SCALE GENOMIC DNA]</scope>
    <source>
        <strain evidence="2 3">DSM 18795</strain>
    </source>
</reference>
<evidence type="ECO:0000313" key="3">
    <source>
        <dbReference type="Proteomes" id="UP000011531"/>
    </source>
</evidence>
<dbReference type="InterPro" id="IPR016181">
    <property type="entry name" value="Acyl_CoA_acyltransferase"/>
</dbReference>
<dbReference type="Gene3D" id="3.40.630.30">
    <property type="match status" value="1"/>
</dbReference>
<dbReference type="Pfam" id="PF13508">
    <property type="entry name" value="Acetyltransf_7"/>
    <property type="match status" value="1"/>
</dbReference>
<gene>
    <name evidence="2" type="ORF">C492_02332</name>
</gene>
<dbReference type="SUPFAM" id="SSF55729">
    <property type="entry name" value="Acyl-CoA N-acyltransferases (Nat)"/>
    <property type="match status" value="1"/>
</dbReference>